<dbReference type="PROSITE" id="PS50879">
    <property type="entry name" value="RNASE_H_1"/>
    <property type="match status" value="1"/>
</dbReference>
<protein>
    <recommendedName>
        <fullName evidence="1">RNase H type-1 domain-containing protein</fullName>
    </recommendedName>
</protein>
<accession>A0A2N1N4H3</accession>
<feature type="domain" description="RNase H type-1" evidence="1">
    <location>
        <begin position="20"/>
        <end position="159"/>
    </location>
</feature>
<dbReference type="Proteomes" id="UP000233469">
    <property type="component" value="Unassembled WGS sequence"/>
</dbReference>
<organism evidence="2 3">
    <name type="scientific">Rhizophagus irregularis</name>
    <dbReference type="NCBI Taxonomy" id="588596"/>
    <lineage>
        <taxon>Eukaryota</taxon>
        <taxon>Fungi</taxon>
        <taxon>Fungi incertae sedis</taxon>
        <taxon>Mucoromycota</taxon>
        <taxon>Glomeromycotina</taxon>
        <taxon>Glomeromycetes</taxon>
        <taxon>Glomerales</taxon>
        <taxon>Glomeraceae</taxon>
        <taxon>Rhizophagus</taxon>
    </lineage>
</organism>
<dbReference type="InterPro" id="IPR012337">
    <property type="entry name" value="RNaseH-like_sf"/>
</dbReference>
<sequence>MEILTHLTDNNFKEPSQLQHQTNLTFYTDGSLRTRSPTQPNTFLGGTLTAITHKGRTTFTPSPSKAEGIAILTAILICSSNSTVDIYTDSQNAISTYYRISNKLTSERRILKISNHLIWRLIHHLVTFNNIQLTFHKVKAHSEIHFNELADTLTKEDQDINPSLLTRKFYLLPDDAYMGFHRIY</sequence>
<gene>
    <name evidence="2" type="ORF">RhiirC2_781787</name>
</gene>
<dbReference type="Pfam" id="PF00075">
    <property type="entry name" value="RNase_H"/>
    <property type="match status" value="1"/>
</dbReference>
<comment type="caution">
    <text evidence="2">The sequence shown here is derived from an EMBL/GenBank/DDBJ whole genome shotgun (WGS) entry which is preliminary data.</text>
</comment>
<dbReference type="InterPro" id="IPR002156">
    <property type="entry name" value="RNaseH_domain"/>
</dbReference>
<dbReference type="GO" id="GO:0004523">
    <property type="term" value="F:RNA-DNA hybrid ribonuclease activity"/>
    <property type="evidence" value="ECO:0007669"/>
    <property type="project" value="InterPro"/>
</dbReference>
<dbReference type="InterPro" id="IPR036397">
    <property type="entry name" value="RNaseH_sf"/>
</dbReference>
<evidence type="ECO:0000313" key="2">
    <source>
        <dbReference type="EMBL" id="PKK68805.1"/>
    </source>
</evidence>
<reference evidence="2 3" key="2">
    <citation type="submission" date="2017-10" db="EMBL/GenBank/DDBJ databases">
        <title>Extensive intraspecific genome diversity in a model arbuscular mycorrhizal fungus.</title>
        <authorList>
            <person name="Chen E.C.H."/>
            <person name="Morin E."/>
            <person name="Baudet D."/>
            <person name="Noel J."/>
            <person name="Ndikumana S."/>
            <person name="Charron P."/>
            <person name="St-Onge C."/>
            <person name="Giorgi J."/>
            <person name="Grigoriev I.V."/>
            <person name="Roux C."/>
            <person name="Martin F.M."/>
            <person name="Corradi N."/>
        </authorList>
    </citation>
    <scope>NUCLEOTIDE SEQUENCE [LARGE SCALE GENOMIC DNA]</scope>
    <source>
        <strain evidence="2 3">C2</strain>
    </source>
</reference>
<dbReference type="EMBL" id="LLXL01000800">
    <property type="protein sequence ID" value="PKK68805.1"/>
    <property type="molecule type" value="Genomic_DNA"/>
</dbReference>
<dbReference type="GO" id="GO:0003676">
    <property type="term" value="F:nucleic acid binding"/>
    <property type="evidence" value="ECO:0007669"/>
    <property type="project" value="InterPro"/>
</dbReference>
<dbReference type="AlphaFoldDB" id="A0A2N1N4H3"/>
<name>A0A2N1N4H3_9GLOM</name>
<reference evidence="2 3" key="1">
    <citation type="submission" date="2016-04" db="EMBL/GenBank/DDBJ databases">
        <title>Genome analyses suggest a sexual origin of heterokaryosis in a supposedly ancient asexual fungus.</title>
        <authorList>
            <person name="Ropars J."/>
            <person name="Sedzielewska K."/>
            <person name="Noel J."/>
            <person name="Charron P."/>
            <person name="Farinelli L."/>
            <person name="Marton T."/>
            <person name="Kruger M."/>
            <person name="Pelin A."/>
            <person name="Brachmann A."/>
            <person name="Corradi N."/>
        </authorList>
    </citation>
    <scope>NUCLEOTIDE SEQUENCE [LARGE SCALE GENOMIC DNA]</scope>
    <source>
        <strain evidence="2 3">C2</strain>
    </source>
</reference>
<proteinExistence type="predicted"/>
<dbReference type="Gene3D" id="3.30.420.10">
    <property type="entry name" value="Ribonuclease H-like superfamily/Ribonuclease H"/>
    <property type="match status" value="1"/>
</dbReference>
<evidence type="ECO:0000313" key="3">
    <source>
        <dbReference type="Proteomes" id="UP000233469"/>
    </source>
</evidence>
<evidence type="ECO:0000259" key="1">
    <source>
        <dbReference type="PROSITE" id="PS50879"/>
    </source>
</evidence>
<dbReference type="VEuPathDB" id="FungiDB:RhiirA1_461507"/>
<dbReference type="SUPFAM" id="SSF53098">
    <property type="entry name" value="Ribonuclease H-like"/>
    <property type="match status" value="1"/>
</dbReference>